<evidence type="ECO:0000313" key="2">
    <source>
        <dbReference type="EMBL" id="CZR64155.1"/>
    </source>
</evidence>
<keyword evidence="1" id="KW-0812">Transmembrane</keyword>
<protein>
    <submittedName>
        <fullName evidence="2">Uncharacterized protein</fullName>
    </submittedName>
</protein>
<name>A0A1L7XGI6_9HELO</name>
<dbReference type="Proteomes" id="UP000184330">
    <property type="component" value="Unassembled WGS sequence"/>
</dbReference>
<keyword evidence="1" id="KW-0472">Membrane</keyword>
<dbReference type="EMBL" id="FJOG01000025">
    <property type="protein sequence ID" value="CZR64155.1"/>
    <property type="molecule type" value="Genomic_DNA"/>
</dbReference>
<evidence type="ECO:0000313" key="3">
    <source>
        <dbReference type="Proteomes" id="UP000184330"/>
    </source>
</evidence>
<organism evidence="2 3">
    <name type="scientific">Phialocephala subalpina</name>
    <dbReference type="NCBI Taxonomy" id="576137"/>
    <lineage>
        <taxon>Eukaryota</taxon>
        <taxon>Fungi</taxon>
        <taxon>Dikarya</taxon>
        <taxon>Ascomycota</taxon>
        <taxon>Pezizomycotina</taxon>
        <taxon>Leotiomycetes</taxon>
        <taxon>Helotiales</taxon>
        <taxon>Mollisiaceae</taxon>
        <taxon>Phialocephala</taxon>
        <taxon>Phialocephala fortinii species complex</taxon>
    </lineage>
</organism>
<keyword evidence="3" id="KW-1185">Reference proteome</keyword>
<dbReference type="OrthoDB" id="3550049at2759"/>
<proteinExistence type="predicted"/>
<keyword evidence="1" id="KW-1133">Transmembrane helix</keyword>
<reference evidence="2 3" key="1">
    <citation type="submission" date="2016-03" db="EMBL/GenBank/DDBJ databases">
        <authorList>
            <person name="Ploux O."/>
        </authorList>
    </citation>
    <scope>NUCLEOTIDE SEQUENCE [LARGE SCALE GENOMIC DNA]</scope>
    <source>
        <strain evidence="2 3">UAMH 11012</strain>
    </source>
</reference>
<accession>A0A1L7XGI6</accession>
<feature type="transmembrane region" description="Helical" evidence="1">
    <location>
        <begin position="51"/>
        <end position="75"/>
    </location>
</feature>
<sequence>MPPNIAVEMTPEVQVAVVEALYLLQAFSAAIVSLQIVQFFLFSRFKDAHKIVIYTVAPLLGFIQVFTVLTQIRAIGRSHKMNVDFEWIKSGIVTALWLWLAIESGVSKWGSDAHMTVACVLSLLFIAQPKPTTFHTESHNYYGAHLKPWIKNLQSTDTTVLLDTTATNYCTHSAVKPYVLLYIINLPNARRRRQAFTVYIGNSNEFQLHLRRFSRQFRSADPITVFARTEFAPFAKRGEFVLVINFGQVESKLIGFKFMDLRIMHRACSLR</sequence>
<gene>
    <name evidence="2" type="ORF">PAC_14052</name>
</gene>
<evidence type="ECO:0000256" key="1">
    <source>
        <dbReference type="SAM" id="Phobius"/>
    </source>
</evidence>
<feature type="transmembrane region" description="Helical" evidence="1">
    <location>
        <begin position="20"/>
        <end position="42"/>
    </location>
</feature>
<dbReference type="AlphaFoldDB" id="A0A1L7XGI6"/>